<proteinExistence type="inferred from homology"/>
<feature type="transmembrane region" description="Helical" evidence="6">
    <location>
        <begin position="412"/>
        <end position="429"/>
    </location>
</feature>
<feature type="transmembrane region" description="Helical" evidence="6">
    <location>
        <begin position="129"/>
        <end position="149"/>
    </location>
</feature>
<dbReference type="NCBIfam" id="TIGR00773">
    <property type="entry name" value="NhaA"/>
    <property type="match status" value="1"/>
</dbReference>
<feature type="transmembrane region" description="Helical" evidence="6">
    <location>
        <begin position="67"/>
        <end position="85"/>
    </location>
</feature>
<evidence type="ECO:0000256" key="5">
    <source>
        <dbReference type="ARBA" id="ARBA00023136"/>
    </source>
</evidence>
<reference evidence="7 8" key="1">
    <citation type="submission" date="2019-03" db="EMBL/GenBank/DDBJ databases">
        <title>Genomic Encyclopedia of Type Strains, Phase IV (KMG-IV): sequencing the most valuable type-strain genomes for metagenomic binning, comparative biology and taxonomic classification.</title>
        <authorList>
            <person name="Goeker M."/>
        </authorList>
    </citation>
    <scope>NUCLEOTIDE SEQUENCE [LARGE SCALE GENOMIC DNA]</scope>
    <source>
        <strain evidence="7 8">DSM 103236</strain>
    </source>
</reference>
<comment type="similarity">
    <text evidence="6">Belongs to the NhaA Na(+)/H(+) (TC 2.A.33) antiporter family.</text>
</comment>
<evidence type="ECO:0000256" key="4">
    <source>
        <dbReference type="ARBA" id="ARBA00022989"/>
    </source>
</evidence>
<keyword evidence="6" id="KW-0050">Antiport</keyword>
<keyword evidence="6" id="KW-0739">Sodium transport</keyword>
<dbReference type="AlphaFoldDB" id="A0A4R2H6Y4"/>
<accession>A0A4R2H6Y4</accession>
<feature type="transmembrane region" description="Helical" evidence="6">
    <location>
        <begin position="161"/>
        <end position="182"/>
    </location>
</feature>
<evidence type="ECO:0000256" key="2">
    <source>
        <dbReference type="ARBA" id="ARBA00022475"/>
    </source>
</evidence>
<dbReference type="Gene3D" id="1.20.1530.10">
    <property type="entry name" value="Na+/H+ antiporter like domain"/>
    <property type="match status" value="1"/>
</dbReference>
<comment type="caution">
    <text evidence="7">The sequence shown here is derived from an EMBL/GenBank/DDBJ whole genome shotgun (WGS) entry which is preliminary data.</text>
</comment>
<feature type="transmembrane region" description="Helical" evidence="6">
    <location>
        <begin position="378"/>
        <end position="400"/>
    </location>
</feature>
<dbReference type="RefSeq" id="WP_229676691.1">
    <property type="nucleotide sequence ID" value="NZ_BMJO01000001.1"/>
</dbReference>
<keyword evidence="6" id="KW-0406">Ion transport</keyword>
<keyword evidence="5 6" id="KW-0472">Membrane</keyword>
<sequence length="449" mass="48780">MEKTTIEKIMAPVSHFIHLEYTSGIVLLISVIVAIAWANSPFHEFYEHLWHINFSVGFDKFLLSHPLHIWINDGLMAIFFFVIGLELKREFMEGELSSLQKASLPMTAALGGMLVPAAIYFFINSGTDAGQGWGIPMATDIAFALALLSMASKRIPVSLKIFLSALAVADDLGAVLVIAFFYTDQINFVPLAIGAGFLILLMVGNRIGIRSAIFYLILGICVWIGFLLSGVHATIAGVLVAFTIPAVTRIDEQIYSSNLRKLSYDFEADIPERGKLITPDQNKTIQKVKTLSMAAETPLQTIEHALHPWVAFGIMPLFALANAGIVISADFFSSIANPVSIGVAAGLIIGKFSGILFFCWIMVKFRLSKLPEGANWKHIAGVALLAGIGFTMSLFISGLAFKNPVFIDQAKYGILIASIFAGILGTIVLKRVGKAGSDPKLDHLTEDNS</sequence>
<comment type="function">
    <text evidence="6">Na(+)/H(+) antiporter that extrudes sodium in exchange for external protons.</text>
</comment>
<dbReference type="GO" id="GO:0005886">
    <property type="term" value="C:plasma membrane"/>
    <property type="evidence" value="ECO:0007669"/>
    <property type="project" value="UniProtKB-SubCell"/>
</dbReference>
<feature type="transmembrane region" description="Helical" evidence="6">
    <location>
        <begin position="212"/>
        <end position="242"/>
    </location>
</feature>
<dbReference type="GO" id="GO:0015385">
    <property type="term" value="F:sodium:proton antiporter activity"/>
    <property type="evidence" value="ECO:0007669"/>
    <property type="project" value="UniProtKB-UniRule"/>
</dbReference>
<feature type="transmembrane region" description="Helical" evidence="6">
    <location>
        <begin position="309"/>
        <end position="332"/>
    </location>
</feature>
<dbReference type="Pfam" id="PF06965">
    <property type="entry name" value="Na_H_antiport_1"/>
    <property type="match status" value="1"/>
</dbReference>
<keyword evidence="6" id="KW-0813">Transport</keyword>
<dbReference type="GO" id="GO:0006885">
    <property type="term" value="P:regulation of pH"/>
    <property type="evidence" value="ECO:0007669"/>
    <property type="project" value="UniProtKB-UniRule"/>
</dbReference>
<organism evidence="7 8">
    <name type="scientific">Pedobacter psychrotolerans</name>
    <dbReference type="NCBI Taxonomy" id="1843235"/>
    <lineage>
        <taxon>Bacteria</taxon>
        <taxon>Pseudomonadati</taxon>
        <taxon>Bacteroidota</taxon>
        <taxon>Sphingobacteriia</taxon>
        <taxon>Sphingobacteriales</taxon>
        <taxon>Sphingobacteriaceae</taxon>
        <taxon>Pedobacter</taxon>
    </lineage>
</organism>
<dbReference type="Proteomes" id="UP000295684">
    <property type="component" value="Unassembled WGS sequence"/>
</dbReference>
<evidence type="ECO:0000256" key="1">
    <source>
        <dbReference type="ARBA" id="ARBA00004429"/>
    </source>
</evidence>
<comment type="catalytic activity">
    <reaction evidence="6">
        <text>Na(+)(in) + 2 H(+)(out) = Na(+)(out) + 2 H(+)(in)</text>
        <dbReference type="Rhea" id="RHEA:29251"/>
        <dbReference type="ChEBI" id="CHEBI:15378"/>
        <dbReference type="ChEBI" id="CHEBI:29101"/>
    </reaction>
</comment>
<name>A0A4R2H6Y4_9SPHI</name>
<evidence type="ECO:0000256" key="3">
    <source>
        <dbReference type="ARBA" id="ARBA00022692"/>
    </source>
</evidence>
<gene>
    <name evidence="6" type="primary">nhaA</name>
    <name evidence="7" type="ORF">EV200_107201</name>
</gene>
<keyword evidence="3 6" id="KW-0812">Transmembrane</keyword>
<feature type="transmembrane region" description="Helical" evidence="6">
    <location>
        <begin position="21"/>
        <end position="40"/>
    </location>
</feature>
<dbReference type="EMBL" id="SLWO01000007">
    <property type="protein sequence ID" value="TCO21605.1"/>
    <property type="molecule type" value="Genomic_DNA"/>
</dbReference>
<keyword evidence="2 6" id="KW-1003">Cell membrane</keyword>
<keyword evidence="4 6" id="KW-1133">Transmembrane helix</keyword>
<protein>
    <recommendedName>
        <fullName evidence="6">Na(+)/H(+) antiporter NhaA</fullName>
    </recommendedName>
    <alternativeName>
        <fullName evidence="6">Sodium/proton antiporter NhaA</fullName>
    </alternativeName>
</protein>
<feature type="transmembrane region" description="Helical" evidence="6">
    <location>
        <begin position="106"/>
        <end position="123"/>
    </location>
</feature>
<feature type="transmembrane region" description="Helical" evidence="6">
    <location>
        <begin position="188"/>
        <end position="205"/>
    </location>
</feature>
<dbReference type="PANTHER" id="PTHR30341">
    <property type="entry name" value="SODIUM ION/PROTON ANTIPORTER NHAA-RELATED"/>
    <property type="match status" value="1"/>
</dbReference>
<dbReference type="PANTHER" id="PTHR30341:SF0">
    <property type="entry name" value="NA(+)_H(+) ANTIPORTER NHAA"/>
    <property type="match status" value="1"/>
</dbReference>
<comment type="subcellular location">
    <subcellularLocation>
        <location evidence="1">Cell inner membrane</location>
        <topology evidence="1">Multi-pass membrane protein</topology>
    </subcellularLocation>
    <subcellularLocation>
        <location evidence="6">Cell membrane</location>
        <topology evidence="6">Multi-pass membrane protein</topology>
    </subcellularLocation>
</comment>
<dbReference type="InterPro" id="IPR004670">
    <property type="entry name" value="NhaA"/>
</dbReference>
<evidence type="ECO:0000313" key="7">
    <source>
        <dbReference type="EMBL" id="TCO21605.1"/>
    </source>
</evidence>
<keyword evidence="6" id="KW-0915">Sodium</keyword>
<dbReference type="InterPro" id="IPR023171">
    <property type="entry name" value="Na/H_antiporter_dom_sf"/>
</dbReference>
<dbReference type="HAMAP" id="MF_01844">
    <property type="entry name" value="NhaA"/>
    <property type="match status" value="1"/>
</dbReference>
<evidence type="ECO:0000256" key="6">
    <source>
        <dbReference type="HAMAP-Rule" id="MF_01844"/>
    </source>
</evidence>
<evidence type="ECO:0000313" key="8">
    <source>
        <dbReference type="Proteomes" id="UP000295684"/>
    </source>
</evidence>
<feature type="transmembrane region" description="Helical" evidence="6">
    <location>
        <begin position="339"/>
        <end position="363"/>
    </location>
</feature>